<organism evidence="12 13">
    <name type="scientific">Rhodococcus sovatensis</name>
    <dbReference type="NCBI Taxonomy" id="1805840"/>
    <lineage>
        <taxon>Bacteria</taxon>
        <taxon>Bacillati</taxon>
        <taxon>Actinomycetota</taxon>
        <taxon>Actinomycetes</taxon>
        <taxon>Mycobacteriales</taxon>
        <taxon>Nocardiaceae</taxon>
        <taxon>Rhodococcus</taxon>
    </lineage>
</organism>
<dbReference type="SUPFAM" id="SSF51971">
    <property type="entry name" value="Nucleotide-binding domain"/>
    <property type="match status" value="2"/>
</dbReference>
<dbReference type="InterPro" id="IPR017896">
    <property type="entry name" value="4Fe4S_Fe-S-bd"/>
</dbReference>
<keyword evidence="6" id="KW-0521">NADP</keyword>
<reference evidence="12 13" key="1">
    <citation type="submission" date="2024-03" db="EMBL/GenBank/DDBJ databases">
        <title>Natural products discovery in diverse microorganisms through a two-stage MS feature dereplication strategy.</title>
        <authorList>
            <person name="Zhang R."/>
        </authorList>
    </citation>
    <scope>NUCLEOTIDE SEQUENCE [LARGE SCALE GENOMIC DNA]</scope>
    <source>
        <strain evidence="12 13">18930</strain>
    </source>
</reference>
<evidence type="ECO:0000313" key="13">
    <source>
        <dbReference type="Proteomes" id="UP001432000"/>
    </source>
</evidence>
<dbReference type="RefSeq" id="WP_338892931.1">
    <property type="nucleotide sequence ID" value="NZ_CP147846.1"/>
</dbReference>
<name>A0ABZ2PSJ1_9NOCA</name>
<keyword evidence="3" id="KW-0285">Flavoprotein</keyword>
<keyword evidence="5" id="KW-0274">FAD</keyword>
<dbReference type="InterPro" id="IPR036188">
    <property type="entry name" value="FAD/NAD-bd_sf"/>
</dbReference>
<dbReference type="Gene3D" id="3.30.70.20">
    <property type="match status" value="1"/>
</dbReference>
<evidence type="ECO:0000256" key="3">
    <source>
        <dbReference type="ARBA" id="ARBA00022630"/>
    </source>
</evidence>
<keyword evidence="9" id="KW-0411">Iron-sulfur</keyword>
<dbReference type="Gene3D" id="3.40.50.720">
    <property type="entry name" value="NAD(P)-binding Rossmann-like Domain"/>
    <property type="match status" value="1"/>
</dbReference>
<evidence type="ECO:0000256" key="5">
    <source>
        <dbReference type="ARBA" id="ARBA00022827"/>
    </source>
</evidence>
<dbReference type="Pfam" id="PF07992">
    <property type="entry name" value="Pyr_redox_2"/>
    <property type="match status" value="1"/>
</dbReference>
<dbReference type="SUPFAM" id="SSF54862">
    <property type="entry name" value="4Fe-4S ferredoxins"/>
    <property type="match status" value="1"/>
</dbReference>
<evidence type="ECO:0000256" key="4">
    <source>
        <dbReference type="ARBA" id="ARBA00022723"/>
    </source>
</evidence>
<accession>A0ABZ2PSJ1</accession>
<sequence>MTFVILQPCCNDASCAEVCPVDCIHPTPDEPEFMRAEMLHIDPDTCIDCGACVDECPVDAIRADHEIDAGQGVYLEINADYFRTHPIRSTEYTSPTPTWKNTDFAGRRIAVVGSGPAAFYAAIELATVRGIEIDIYDRLLTPYGLVRAGVAPDHPETKAVTELFRTVARTKSVHVHLGVEIGTDVTHEDLMAHHDAVVYATGASGERALDIPGEKLPGSHAATEFVAWYNGHPDFADRTFDFSSRRAVVIGNGNVALDLARVLTSDPEELAHTDIADHALDALRHSNIREVLVLGRRGPAQAKFTNPELIALSNSTAVELVAHPLDAETAATAVSSSSYADLSVKLALLQQLTDRYSGSTEPDLESKKIVLRFCTSPVSIEGTTSVTGLRLVRNVLRESEDGSLCAEATGDTEIVDTSLVLRSVGYRGRAIAGVPFDTTLGVIPNADGRVTDESGRVVPGVYVAGWIKRGPTGVIGTNRKCARETVHHLLEDIAAGNIDAAPRGRQELEAMLSEKVPDALDFTDWLEIDAAEIAAGTRSSRPRIKFVDQDAMRAVALRRRSEHD</sequence>
<dbReference type="InterPro" id="IPR055275">
    <property type="entry name" value="Ferredox_Rdtase"/>
</dbReference>
<dbReference type="InterPro" id="IPR017900">
    <property type="entry name" value="4Fe4S_Fe_S_CS"/>
</dbReference>
<evidence type="ECO:0000256" key="10">
    <source>
        <dbReference type="ARBA" id="ARBA00047776"/>
    </source>
</evidence>
<dbReference type="Gene3D" id="3.50.50.60">
    <property type="entry name" value="FAD/NAD(P)-binding domain"/>
    <property type="match status" value="1"/>
</dbReference>
<dbReference type="PRINTS" id="PR00419">
    <property type="entry name" value="ADXRDTASE"/>
</dbReference>
<protein>
    <recommendedName>
        <fullName evidence="2">ferredoxin--NADP(+) reductase</fullName>
        <ecNumber evidence="2">1.18.1.2</ecNumber>
    </recommendedName>
</protein>
<dbReference type="PROSITE" id="PS51379">
    <property type="entry name" value="4FE4S_FER_2"/>
    <property type="match status" value="1"/>
</dbReference>
<evidence type="ECO:0000259" key="11">
    <source>
        <dbReference type="PROSITE" id="PS51379"/>
    </source>
</evidence>
<dbReference type="PANTHER" id="PTHR48467:SF1">
    <property type="entry name" value="GLUTAMATE SYNTHASE 1 [NADH], CHLOROPLASTIC-LIKE"/>
    <property type="match status" value="1"/>
</dbReference>
<dbReference type="PROSITE" id="PS00198">
    <property type="entry name" value="4FE4S_FER_1"/>
    <property type="match status" value="1"/>
</dbReference>
<evidence type="ECO:0000256" key="1">
    <source>
        <dbReference type="ARBA" id="ARBA00001974"/>
    </source>
</evidence>
<dbReference type="PANTHER" id="PTHR48467">
    <property type="entry name" value="GLUTAMATE SYNTHASE 1 [NADH], CHLOROPLASTIC-LIKE"/>
    <property type="match status" value="1"/>
</dbReference>
<comment type="cofactor">
    <cofactor evidence="1">
        <name>FAD</name>
        <dbReference type="ChEBI" id="CHEBI:57692"/>
    </cofactor>
</comment>
<feature type="domain" description="4Fe-4S ferredoxin-type" evidence="11">
    <location>
        <begin position="37"/>
        <end position="66"/>
    </location>
</feature>
<dbReference type="EC" id="1.18.1.2" evidence="2"/>
<evidence type="ECO:0000256" key="2">
    <source>
        <dbReference type="ARBA" id="ARBA00013223"/>
    </source>
</evidence>
<evidence type="ECO:0000256" key="6">
    <source>
        <dbReference type="ARBA" id="ARBA00022857"/>
    </source>
</evidence>
<evidence type="ECO:0000256" key="7">
    <source>
        <dbReference type="ARBA" id="ARBA00023002"/>
    </source>
</evidence>
<keyword evidence="8" id="KW-0408">Iron</keyword>
<keyword evidence="7" id="KW-0560">Oxidoreductase</keyword>
<keyword evidence="13" id="KW-1185">Reference proteome</keyword>
<proteinExistence type="predicted"/>
<dbReference type="InterPro" id="IPR023753">
    <property type="entry name" value="FAD/NAD-binding_dom"/>
</dbReference>
<gene>
    <name evidence="12" type="ORF">WDS16_12405</name>
</gene>
<keyword evidence="4" id="KW-0479">Metal-binding</keyword>
<dbReference type="EMBL" id="CP147846">
    <property type="protein sequence ID" value="WXG71210.1"/>
    <property type="molecule type" value="Genomic_DNA"/>
</dbReference>
<dbReference type="Proteomes" id="UP001432000">
    <property type="component" value="Chromosome"/>
</dbReference>
<dbReference type="Pfam" id="PF00037">
    <property type="entry name" value="Fer4"/>
    <property type="match status" value="1"/>
</dbReference>
<comment type="catalytic activity">
    <reaction evidence="10">
        <text>2 reduced [2Fe-2S]-[ferredoxin] + NADP(+) + H(+) = 2 oxidized [2Fe-2S]-[ferredoxin] + NADPH</text>
        <dbReference type="Rhea" id="RHEA:20125"/>
        <dbReference type="Rhea" id="RHEA-COMP:10000"/>
        <dbReference type="Rhea" id="RHEA-COMP:10001"/>
        <dbReference type="ChEBI" id="CHEBI:15378"/>
        <dbReference type="ChEBI" id="CHEBI:33737"/>
        <dbReference type="ChEBI" id="CHEBI:33738"/>
        <dbReference type="ChEBI" id="CHEBI:57783"/>
        <dbReference type="ChEBI" id="CHEBI:58349"/>
        <dbReference type="EC" id="1.18.1.2"/>
    </reaction>
</comment>
<evidence type="ECO:0000256" key="9">
    <source>
        <dbReference type="ARBA" id="ARBA00023014"/>
    </source>
</evidence>
<evidence type="ECO:0000256" key="8">
    <source>
        <dbReference type="ARBA" id="ARBA00023004"/>
    </source>
</evidence>
<evidence type="ECO:0000313" key="12">
    <source>
        <dbReference type="EMBL" id="WXG71210.1"/>
    </source>
</evidence>